<dbReference type="EMBL" id="OQ709216">
    <property type="protein sequence ID" value="WGH21373.1"/>
    <property type="molecule type" value="Genomic_DNA"/>
</dbReference>
<evidence type="ECO:0000313" key="2">
    <source>
        <dbReference type="Proteomes" id="UP001240749"/>
    </source>
</evidence>
<evidence type="ECO:0000313" key="1">
    <source>
        <dbReference type="EMBL" id="WGH21373.1"/>
    </source>
</evidence>
<protein>
    <submittedName>
        <fullName evidence="1">Uncharacterized protein</fullName>
    </submittedName>
</protein>
<gene>
    <name evidence="1" type="primary">24</name>
    <name evidence="1" type="ORF">SEA_EMOTION_24</name>
</gene>
<dbReference type="Proteomes" id="UP001240749">
    <property type="component" value="Segment"/>
</dbReference>
<organism evidence="1 2">
    <name type="scientific">Arthrobacter phage Emotion</name>
    <dbReference type="NCBI Taxonomy" id="3038361"/>
    <lineage>
        <taxon>Viruses</taxon>
        <taxon>Duplodnaviria</taxon>
        <taxon>Heunggongvirae</taxon>
        <taxon>Uroviricota</taxon>
        <taxon>Caudoviricetes</taxon>
        <taxon>Casidaviridae</taxon>
        <taxon>Emotionvirus</taxon>
        <taxon>Emotionvirus emotion</taxon>
    </lineage>
</organism>
<accession>A0AA49ILS5</accession>
<keyword evidence="2" id="KW-1185">Reference proteome</keyword>
<sequence>MRETRDAGKVVYTHHLTPTKEHKMNTNAATAAETVKAEEAPIGVQLWPTRSPEFAPNFTLAAVETVRNTYGTRVRWVYENGSERWFDLGEDVAVRFN</sequence>
<reference evidence="1" key="1">
    <citation type="submission" date="2023-03" db="EMBL/GenBank/DDBJ databases">
        <authorList>
            <person name="Barcik Weissman S.N."/>
            <person name="Chang S."/>
            <person name="Chen D.A."/>
            <person name="Chew B."/>
            <person name="De Jesus J.L."/>
            <person name="Han M.T."/>
            <person name="Hsu T.-Y."/>
            <person name="Rivera W."/>
            <person name="Vu T.L."/>
            <person name="Garza D.R."/>
            <person name="Stephenson J.C."/>
            <person name="Zorawik M."/>
            <person name="Reddi K."/>
            <person name="Freise A.C."/>
            <person name="Furlong K.P."/>
            <person name="Rudner A.D."/>
            <person name="Beyer A.R."/>
            <person name="Chong R.A."/>
            <person name="Edgington N.P."/>
            <person name="Garcia Costas A.M."/>
            <person name="Gibb B.P."/>
            <person name="Klyczek K.K."/>
            <person name="Swerdlow S.J."/>
            <person name="Russell D.A."/>
            <person name="Jacobs-Sera D."/>
            <person name="Hatfull G.F."/>
        </authorList>
    </citation>
    <scope>NUCLEOTIDE SEQUENCE</scope>
</reference>
<proteinExistence type="predicted"/>
<name>A0AA49ILS5_9CAUD</name>